<name>A0A6J1E4Y6_CUCMO</name>
<dbReference type="Pfam" id="PF01554">
    <property type="entry name" value="MatE"/>
    <property type="match status" value="2"/>
</dbReference>
<evidence type="ECO:0000256" key="5">
    <source>
        <dbReference type="ARBA" id="ARBA00023136"/>
    </source>
</evidence>
<dbReference type="RefSeq" id="XP_022923002.1">
    <property type="nucleotide sequence ID" value="XM_023067234.1"/>
</dbReference>
<dbReference type="InterPro" id="IPR002528">
    <property type="entry name" value="MATE_fam"/>
</dbReference>
<keyword evidence="4 6" id="KW-1133">Transmembrane helix</keyword>
<accession>A0A6J1E4Y6</accession>
<reference evidence="8" key="1">
    <citation type="submission" date="2025-08" db="UniProtKB">
        <authorList>
            <consortium name="RefSeq"/>
        </authorList>
    </citation>
    <scope>IDENTIFICATION</scope>
    <source>
        <tissue evidence="8">Young leaves</tissue>
    </source>
</reference>
<dbReference type="GO" id="GO:0042910">
    <property type="term" value="F:xenobiotic transmembrane transporter activity"/>
    <property type="evidence" value="ECO:0007669"/>
    <property type="project" value="InterPro"/>
</dbReference>
<keyword evidence="5 6" id="KW-0472">Membrane</keyword>
<dbReference type="CDD" id="cd13132">
    <property type="entry name" value="MATE_eukaryotic"/>
    <property type="match status" value="1"/>
</dbReference>
<evidence type="ECO:0000313" key="8">
    <source>
        <dbReference type="RefSeq" id="XP_022923002.1"/>
    </source>
</evidence>
<dbReference type="GO" id="GO:1990961">
    <property type="term" value="P:xenobiotic detoxification by transmembrane export across the plasma membrane"/>
    <property type="evidence" value="ECO:0007669"/>
    <property type="project" value="InterPro"/>
</dbReference>
<feature type="transmembrane region" description="Helical" evidence="6">
    <location>
        <begin position="332"/>
        <end position="355"/>
    </location>
</feature>
<keyword evidence="3 6" id="KW-0812">Transmembrane</keyword>
<evidence type="ECO:0000256" key="1">
    <source>
        <dbReference type="ARBA" id="ARBA00004141"/>
    </source>
</evidence>
<feature type="transmembrane region" description="Helical" evidence="6">
    <location>
        <begin position="405"/>
        <end position="425"/>
    </location>
</feature>
<feature type="transmembrane region" description="Helical" evidence="6">
    <location>
        <begin position="108"/>
        <end position="131"/>
    </location>
</feature>
<comment type="subcellular location">
    <subcellularLocation>
        <location evidence="1">Membrane</location>
        <topology evidence="1">Multi-pass membrane protein</topology>
    </subcellularLocation>
</comment>
<feature type="transmembrane region" description="Helical" evidence="6">
    <location>
        <begin position="151"/>
        <end position="170"/>
    </location>
</feature>
<dbReference type="KEGG" id="cmos:111430819"/>
<feature type="transmembrane region" description="Helical" evidence="6">
    <location>
        <begin position="32"/>
        <end position="60"/>
    </location>
</feature>
<evidence type="ECO:0000256" key="4">
    <source>
        <dbReference type="ARBA" id="ARBA00022989"/>
    </source>
</evidence>
<gene>
    <name evidence="8" type="primary">LOC111430819</name>
</gene>
<feature type="transmembrane region" description="Helical" evidence="6">
    <location>
        <begin position="437"/>
        <end position="458"/>
    </location>
</feature>
<dbReference type="NCBIfam" id="TIGR00797">
    <property type="entry name" value="matE"/>
    <property type="match status" value="1"/>
</dbReference>
<feature type="transmembrane region" description="Helical" evidence="6">
    <location>
        <begin position="213"/>
        <end position="231"/>
    </location>
</feature>
<dbReference type="Proteomes" id="UP000504609">
    <property type="component" value="Unplaced"/>
</dbReference>
<feature type="transmembrane region" description="Helical" evidence="6">
    <location>
        <begin position="182"/>
        <end position="201"/>
    </location>
</feature>
<evidence type="ECO:0000256" key="6">
    <source>
        <dbReference type="RuleBase" id="RU004914"/>
    </source>
</evidence>
<sequence>MEDRREPLLELGFEAKQWRWWKRGLDMEEAKLQLLFSLPLILTNVFYYMISLVSVMFAGHFGELELAAATLASTLASVTGFAFMTGLSGALETLCGQAFGRKLYGKMGLYLQGSCILSFFCSIIVSVLWIYTERILVLLHQEPEISRISATYMKFLIPGLFAYGLLQNILRFLQTQSVVMPLIFFSAVPMLIHVAIAYSLVHWTRLGFNGAPLATSISLWMSCLILAIYVLKAKKFEKSWQGFSSEAFTYSLSSLKLALPSAAMVCLEYWAVEIMVFLAGLMPNPETSTSLIAMCDNTETIAYMITCGLSAAASSTRVSNELGAGNLDRARTAMFVTLKLAVLVPLLVVLALAFGQSTWASFFSNSVTITDSFSSMVPLLAISITLDSVQGAISGVARGYGWQHLAVYINLSTFYFVGVSISILLGFKLRLYAKGLWIGYICGLSSQTACLLLVALYAKSIEIDRSDNEVKNMALLV</sequence>
<organism evidence="7 8">
    <name type="scientific">Cucurbita moschata</name>
    <name type="common">Winter crookneck squash</name>
    <name type="synonym">Cucurbita pepo var. moschata</name>
    <dbReference type="NCBI Taxonomy" id="3662"/>
    <lineage>
        <taxon>Eukaryota</taxon>
        <taxon>Viridiplantae</taxon>
        <taxon>Streptophyta</taxon>
        <taxon>Embryophyta</taxon>
        <taxon>Tracheophyta</taxon>
        <taxon>Spermatophyta</taxon>
        <taxon>Magnoliopsida</taxon>
        <taxon>eudicotyledons</taxon>
        <taxon>Gunneridae</taxon>
        <taxon>Pentapetalae</taxon>
        <taxon>rosids</taxon>
        <taxon>fabids</taxon>
        <taxon>Cucurbitales</taxon>
        <taxon>Cucurbitaceae</taxon>
        <taxon>Cucurbiteae</taxon>
        <taxon>Cucurbita</taxon>
    </lineage>
</organism>
<comment type="similarity">
    <text evidence="2 6">Belongs to the multi antimicrobial extrusion (MATE) (TC 2.A.66.1) family.</text>
</comment>
<dbReference type="GO" id="GO:0015297">
    <property type="term" value="F:antiporter activity"/>
    <property type="evidence" value="ECO:0007669"/>
    <property type="project" value="InterPro"/>
</dbReference>
<proteinExistence type="inferred from homology"/>
<feature type="transmembrane region" description="Helical" evidence="6">
    <location>
        <begin position="66"/>
        <end position="87"/>
    </location>
</feature>
<dbReference type="AlphaFoldDB" id="A0A6J1E4Y6"/>
<feature type="transmembrane region" description="Helical" evidence="6">
    <location>
        <begin position="375"/>
        <end position="393"/>
    </location>
</feature>
<dbReference type="GO" id="GO:0016020">
    <property type="term" value="C:membrane"/>
    <property type="evidence" value="ECO:0007669"/>
    <property type="project" value="UniProtKB-SubCell"/>
</dbReference>
<dbReference type="PANTHER" id="PTHR11206">
    <property type="entry name" value="MULTIDRUG RESISTANCE PROTEIN"/>
    <property type="match status" value="1"/>
</dbReference>
<evidence type="ECO:0000256" key="2">
    <source>
        <dbReference type="ARBA" id="ARBA00010199"/>
    </source>
</evidence>
<evidence type="ECO:0000256" key="3">
    <source>
        <dbReference type="ARBA" id="ARBA00022692"/>
    </source>
</evidence>
<dbReference type="InterPro" id="IPR045069">
    <property type="entry name" value="MATE_euk"/>
</dbReference>
<keyword evidence="7" id="KW-1185">Reference proteome</keyword>
<evidence type="ECO:0000313" key="7">
    <source>
        <dbReference type="Proteomes" id="UP000504609"/>
    </source>
</evidence>
<protein>
    <recommendedName>
        <fullName evidence="6">Protein DETOXIFICATION</fullName>
    </recommendedName>
    <alternativeName>
        <fullName evidence="6">Multidrug and toxic compound extrusion protein</fullName>
    </alternativeName>
</protein>
<dbReference type="GeneID" id="111430819"/>